<dbReference type="InterPro" id="IPR001789">
    <property type="entry name" value="Sig_transdc_resp-reg_receiver"/>
</dbReference>
<dbReference type="CDD" id="cd17535">
    <property type="entry name" value="REC_NarL-like"/>
    <property type="match status" value="1"/>
</dbReference>
<feature type="domain" description="HTH luxR-type" evidence="7">
    <location>
        <begin position="175"/>
        <end position="240"/>
    </location>
</feature>
<dbReference type="PRINTS" id="PR00038">
    <property type="entry name" value="HTHLUXR"/>
</dbReference>
<feature type="domain" description="Response regulatory" evidence="8">
    <location>
        <begin position="32"/>
        <end position="148"/>
    </location>
</feature>
<dbReference type="Proteomes" id="UP000003688">
    <property type="component" value="Unassembled WGS sequence"/>
</dbReference>
<evidence type="ECO:0000259" key="8">
    <source>
        <dbReference type="PROSITE" id="PS50110"/>
    </source>
</evidence>
<evidence type="ECO:0000313" key="9">
    <source>
        <dbReference type="EMBL" id="EEF62509.1"/>
    </source>
</evidence>
<keyword evidence="4" id="KW-0804">Transcription</keyword>
<evidence type="ECO:0000256" key="1">
    <source>
        <dbReference type="ARBA" id="ARBA00022553"/>
    </source>
</evidence>
<dbReference type="STRING" id="320771.Cflav_PD5144"/>
<feature type="region of interest" description="Disordered" evidence="6">
    <location>
        <begin position="248"/>
        <end position="267"/>
    </location>
</feature>
<dbReference type="GO" id="GO:0003677">
    <property type="term" value="F:DNA binding"/>
    <property type="evidence" value="ECO:0007669"/>
    <property type="project" value="UniProtKB-KW"/>
</dbReference>
<dbReference type="InterPro" id="IPR011006">
    <property type="entry name" value="CheY-like_superfamily"/>
</dbReference>
<dbReference type="SMART" id="SM00448">
    <property type="entry name" value="REC"/>
    <property type="match status" value="1"/>
</dbReference>
<evidence type="ECO:0000256" key="2">
    <source>
        <dbReference type="ARBA" id="ARBA00023015"/>
    </source>
</evidence>
<comment type="caution">
    <text evidence="9">The sequence shown here is derived from an EMBL/GenBank/DDBJ whole genome shotgun (WGS) entry which is preliminary data.</text>
</comment>
<proteinExistence type="predicted"/>
<dbReference type="InterPro" id="IPR039420">
    <property type="entry name" value="WalR-like"/>
</dbReference>
<dbReference type="GO" id="GO:0006355">
    <property type="term" value="P:regulation of DNA-templated transcription"/>
    <property type="evidence" value="ECO:0007669"/>
    <property type="project" value="InterPro"/>
</dbReference>
<dbReference type="PANTHER" id="PTHR43214:SF41">
    <property type="entry name" value="NITRATE_NITRITE RESPONSE REGULATOR PROTEIN NARP"/>
    <property type="match status" value="1"/>
</dbReference>
<evidence type="ECO:0000259" key="7">
    <source>
        <dbReference type="PROSITE" id="PS50043"/>
    </source>
</evidence>
<dbReference type="AlphaFoldDB" id="B9XC41"/>
<reference evidence="9 10" key="1">
    <citation type="journal article" date="2011" name="J. Bacteriol.">
        <title>Genome sequence of 'Pedosphaera parvula' Ellin514, an aerobic Verrucomicrobial isolate from pasture soil.</title>
        <authorList>
            <person name="Kant R."/>
            <person name="van Passel M.W."/>
            <person name="Sangwan P."/>
            <person name="Palva A."/>
            <person name="Lucas S."/>
            <person name="Copeland A."/>
            <person name="Lapidus A."/>
            <person name="Glavina Del Rio T."/>
            <person name="Dalin E."/>
            <person name="Tice H."/>
            <person name="Bruce D."/>
            <person name="Goodwin L."/>
            <person name="Pitluck S."/>
            <person name="Chertkov O."/>
            <person name="Larimer F.W."/>
            <person name="Land M.L."/>
            <person name="Hauser L."/>
            <person name="Brettin T.S."/>
            <person name="Detter J.C."/>
            <person name="Han S."/>
            <person name="de Vos W.M."/>
            <person name="Janssen P.H."/>
            <person name="Smidt H."/>
        </authorList>
    </citation>
    <scope>NUCLEOTIDE SEQUENCE [LARGE SCALE GENOMIC DNA]</scope>
    <source>
        <strain evidence="9 10">Ellin514</strain>
    </source>
</reference>
<dbReference type="InterPro" id="IPR058245">
    <property type="entry name" value="NreC/VraR/RcsB-like_REC"/>
</dbReference>
<dbReference type="GO" id="GO:0000160">
    <property type="term" value="P:phosphorelay signal transduction system"/>
    <property type="evidence" value="ECO:0007669"/>
    <property type="project" value="InterPro"/>
</dbReference>
<dbReference type="Pfam" id="PF00196">
    <property type="entry name" value="GerE"/>
    <property type="match status" value="1"/>
</dbReference>
<protein>
    <submittedName>
        <fullName evidence="9">Two component transcriptional regulator, LuxR family</fullName>
    </submittedName>
</protein>
<dbReference type="InterPro" id="IPR016032">
    <property type="entry name" value="Sig_transdc_resp-reg_C-effctor"/>
</dbReference>
<gene>
    <name evidence="9" type="ORF">Cflav_PD5144</name>
</gene>
<keyword evidence="2" id="KW-0805">Transcription regulation</keyword>
<dbReference type="Pfam" id="PF00072">
    <property type="entry name" value="Response_reg"/>
    <property type="match status" value="1"/>
</dbReference>
<dbReference type="EMBL" id="ABOX02000004">
    <property type="protein sequence ID" value="EEF62509.1"/>
    <property type="molecule type" value="Genomic_DNA"/>
</dbReference>
<keyword evidence="10" id="KW-1185">Reference proteome</keyword>
<dbReference type="Gene3D" id="3.40.50.2300">
    <property type="match status" value="1"/>
</dbReference>
<keyword evidence="3" id="KW-0238">DNA-binding</keyword>
<dbReference type="SUPFAM" id="SSF46894">
    <property type="entry name" value="C-terminal effector domain of the bipartite response regulators"/>
    <property type="match status" value="1"/>
</dbReference>
<dbReference type="SMART" id="SM00421">
    <property type="entry name" value="HTH_LUXR"/>
    <property type="match status" value="1"/>
</dbReference>
<evidence type="ECO:0000256" key="3">
    <source>
        <dbReference type="ARBA" id="ARBA00023125"/>
    </source>
</evidence>
<dbReference type="PANTHER" id="PTHR43214">
    <property type="entry name" value="TWO-COMPONENT RESPONSE REGULATOR"/>
    <property type="match status" value="1"/>
</dbReference>
<feature type="modified residue" description="4-aspartylphosphate" evidence="5">
    <location>
        <position position="83"/>
    </location>
</feature>
<dbReference type="PROSITE" id="PS50110">
    <property type="entry name" value="RESPONSE_REGULATORY"/>
    <property type="match status" value="1"/>
</dbReference>
<evidence type="ECO:0000313" key="10">
    <source>
        <dbReference type="Proteomes" id="UP000003688"/>
    </source>
</evidence>
<feature type="compositionally biased region" description="Low complexity" evidence="6">
    <location>
        <begin position="251"/>
        <end position="267"/>
    </location>
</feature>
<sequence length="267" mass="28616">MGLSANSNVFQISYNSQCSEQILTHKSMPNIRVLLADDHTVVRQGLRALLSGEKDIQIVGEAGTGREAVQMAQKLTPDVILMDIAMPLMNGLEATRKIAEVAPSAKVLVLSSYGEDDYVQKLTEAGASGYLIKHAAANDLVAAVRETHKGNAFFSPGIAKRLRDQVRAGFANGNGTKASFELTERELETLGHIVAGKPNKVIACDMGISIKTVEKHRQQVMNKLNIHEVASLTRYAIAKGMIDANGQSLMPNPEAPANPTTPACAAN</sequence>
<name>B9XC41_PEDPL</name>
<organism evidence="9 10">
    <name type="scientific">Pedosphaera parvula (strain Ellin514)</name>
    <dbReference type="NCBI Taxonomy" id="320771"/>
    <lineage>
        <taxon>Bacteria</taxon>
        <taxon>Pseudomonadati</taxon>
        <taxon>Verrucomicrobiota</taxon>
        <taxon>Pedosphaerae</taxon>
        <taxon>Pedosphaerales</taxon>
        <taxon>Pedosphaeraceae</taxon>
        <taxon>Pedosphaera</taxon>
    </lineage>
</organism>
<dbReference type="SUPFAM" id="SSF52172">
    <property type="entry name" value="CheY-like"/>
    <property type="match status" value="1"/>
</dbReference>
<keyword evidence="1 5" id="KW-0597">Phosphoprotein</keyword>
<accession>B9XC41</accession>
<dbReference type="PROSITE" id="PS50043">
    <property type="entry name" value="HTH_LUXR_2"/>
    <property type="match status" value="1"/>
</dbReference>
<dbReference type="CDD" id="cd06170">
    <property type="entry name" value="LuxR_C_like"/>
    <property type="match status" value="1"/>
</dbReference>
<dbReference type="InterPro" id="IPR000792">
    <property type="entry name" value="Tscrpt_reg_LuxR_C"/>
</dbReference>
<evidence type="ECO:0000256" key="6">
    <source>
        <dbReference type="SAM" id="MobiDB-lite"/>
    </source>
</evidence>
<evidence type="ECO:0000256" key="5">
    <source>
        <dbReference type="PROSITE-ProRule" id="PRU00169"/>
    </source>
</evidence>
<evidence type="ECO:0000256" key="4">
    <source>
        <dbReference type="ARBA" id="ARBA00023163"/>
    </source>
</evidence>